<dbReference type="Proteomes" id="UP001499910">
    <property type="component" value="Unassembled WGS sequence"/>
</dbReference>
<name>A0ABP9L1V8_9RHOB</name>
<dbReference type="InterPro" id="IPR005331">
    <property type="entry name" value="Sulfotransferase"/>
</dbReference>
<dbReference type="EMBL" id="BAABHW010000001">
    <property type="protein sequence ID" value="GAA5067920.1"/>
    <property type="molecule type" value="Genomic_DNA"/>
</dbReference>
<accession>A0ABP9L1V8</accession>
<dbReference type="RefSeq" id="WP_259546537.1">
    <property type="nucleotide sequence ID" value="NZ_BAABHW010000001.1"/>
</dbReference>
<protein>
    <recommendedName>
        <fullName evidence="3">Sulfotransferase family protein</fullName>
    </recommendedName>
</protein>
<proteinExistence type="predicted"/>
<gene>
    <name evidence="1" type="ORF">GCM10023209_07990</name>
</gene>
<keyword evidence="2" id="KW-1185">Reference proteome</keyword>
<evidence type="ECO:0000313" key="2">
    <source>
        <dbReference type="Proteomes" id="UP001499910"/>
    </source>
</evidence>
<dbReference type="Gene3D" id="3.40.50.300">
    <property type="entry name" value="P-loop containing nucleotide triphosphate hydrolases"/>
    <property type="match status" value="1"/>
</dbReference>
<comment type="caution">
    <text evidence="1">The sequence shown here is derived from an EMBL/GenBank/DDBJ whole genome shotgun (WGS) entry which is preliminary data.</text>
</comment>
<dbReference type="SUPFAM" id="SSF52540">
    <property type="entry name" value="P-loop containing nucleoside triphosphate hydrolases"/>
    <property type="match status" value="1"/>
</dbReference>
<evidence type="ECO:0000313" key="1">
    <source>
        <dbReference type="EMBL" id="GAA5067920.1"/>
    </source>
</evidence>
<evidence type="ECO:0008006" key="3">
    <source>
        <dbReference type="Google" id="ProtNLM"/>
    </source>
</evidence>
<dbReference type="Pfam" id="PF03567">
    <property type="entry name" value="Sulfotransfer_2"/>
    <property type="match status" value="1"/>
</dbReference>
<dbReference type="InterPro" id="IPR027417">
    <property type="entry name" value="P-loop_NTPase"/>
</dbReference>
<reference evidence="2" key="1">
    <citation type="journal article" date="2019" name="Int. J. Syst. Evol. Microbiol.">
        <title>The Global Catalogue of Microorganisms (GCM) 10K type strain sequencing project: providing services to taxonomists for standard genome sequencing and annotation.</title>
        <authorList>
            <consortium name="The Broad Institute Genomics Platform"/>
            <consortium name="The Broad Institute Genome Sequencing Center for Infectious Disease"/>
            <person name="Wu L."/>
            <person name="Ma J."/>
        </authorList>
    </citation>
    <scope>NUCLEOTIDE SEQUENCE [LARGE SCALE GENOMIC DNA]</scope>
    <source>
        <strain evidence="2">JCM 18015</strain>
    </source>
</reference>
<organism evidence="1 2">
    <name type="scientific">[Roseibacterium] beibuensis</name>
    <dbReference type="NCBI Taxonomy" id="1193142"/>
    <lineage>
        <taxon>Bacteria</taxon>
        <taxon>Pseudomonadati</taxon>
        <taxon>Pseudomonadota</taxon>
        <taxon>Alphaproteobacteria</taxon>
        <taxon>Rhodobacterales</taxon>
        <taxon>Roseobacteraceae</taxon>
        <taxon>Roseicyclus</taxon>
    </lineage>
</organism>
<sequence>MPLAEINGNTVLFAHVPKTGGSSIERYLATHGTVTLKSDRRAEGFPCSAQHLHAEPLSSLVEAATVDLSFMMVRHPVARIASEYRYQMRKRGWLRDRLSFSGWLRYALTRRAINPWYRDNHFRPQHEFELPGAEVFRFEDGVDACIAMLAERLGTPPPAKQIREKPSPARAFAFSSSDLARIEAVYAEDLARYGYGMGRDALLEAGLGADMLP</sequence>